<sequence>MSHHAGHGSEDLVSNNKEYFDKHVHVYDTPDAIRMAEQQALAIRAACKFDKETTVLDFAGGHGQIARDLIRDVKSIVGVDISEEAIKKYNELSIAAGYSPDVLKGICKELKGEEGELGGAKFDLVICCMAYHHFPDCNEMTRILKSHLKPNGGLCVIDKLKPEAKEADSVSFPEDVKKMTTLHLFGFVEEEIRAIFEQAGLKDISFDFGFDGQWGEHKFKAFIAKGIN</sequence>
<proteinExistence type="predicted"/>
<dbReference type="AlphaFoldDB" id="A0A409VEH8"/>
<reference evidence="2 3" key="1">
    <citation type="journal article" date="2018" name="Evol. Lett.">
        <title>Horizontal gene cluster transfer increased hallucinogenic mushroom diversity.</title>
        <authorList>
            <person name="Reynolds H.T."/>
            <person name="Vijayakumar V."/>
            <person name="Gluck-Thaler E."/>
            <person name="Korotkin H.B."/>
            <person name="Matheny P.B."/>
            <person name="Slot J.C."/>
        </authorList>
    </citation>
    <scope>NUCLEOTIDE SEQUENCE [LARGE SCALE GENOMIC DNA]</scope>
    <source>
        <strain evidence="2 3">2629</strain>
    </source>
</reference>
<name>A0A409VEH8_9AGAR</name>
<dbReference type="InterPro" id="IPR029063">
    <property type="entry name" value="SAM-dependent_MTases_sf"/>
</dbReference>
<gene>
    <name evidence="2" type="ORF">CVT24_004767</name>
</gene>
<evidence type="ECO:0000313" key="3">
    <source>
        <dbReference type="Proteomes" id="UP000284842"/>
    </source>
</evidence>
<dbReference type="Proteomes" id="UP000284842">
    <property type="component" value="Unassembled WGS sequence"/>
</dbReference>
<dbReference type="InParanoid" id="A0A409VEH8"/>
<evidence type="ECO:0008006" key="4">
    <source>
        <dbReference type="Google" id="ProtNLM"/>
    </source>
</evidence>
<dbReference type="CDD" id="cd02440">
    <property type="entry name" value="AdoMet_MTases"/>
    <property type="match status" value="1"/>
</dbReference>
<dbReference type="STRING" id="181874.A0A409VEH8"/>
<protein>
    <recommendedName>
        <fullName evidence="4">Methyltransferase domain-containing protein</fullName>
    </recommendedName>
</protein>
<organism evidence="2 3">
    <name type="scientific">Panaeolus cyanescens</name>
    <dbReference type="NCBI Taxonomy" id="181874"/>
    <lineage>
        <taxon>Eukaryota</taxon>
        <taxon>Fungi</taxon>
        <taxon>Dikarya</taxon>
        <taxon>Basidiomycota</taxon>
        <taxon>Agaricomycotina</taxon>
        <taxon>Agaricomycetes</taxon>
        <taxon>Agaricomycetidae</taxon>
        <taxon>Agaricales</taxon>
        <taxon>Agaricineae</taxon>
        <taxon>Galeropsidaceae</taxon>
        <taxon>Panaeolus</taxon>
    </lineage>
</organism>
<comment type="caution">
    <text evidence="2">The sequence shown here is derived from an EMBL/GenBank/DDBJ whole genome shotgun (WGS) entry which is preliminary data.</text>
</comment>
<evidence type="ECO:0000313" key="2">
    <source>
        <dbReference type="EMBL" id="PPQ63537.1"/>
    </source>
</evidence>
<keyword evidence="3" id="KW-1185">Reference proteome</keyword>
<keyword evidence="1" id="KW-0808">Transferase</keyword>
<dbReference type="GO" id="GO:0016740">
    <property type="term" value="F:transferase activity"/>
    <property type="evidence" value="ECO:0007669"/>
    <property type="project" value="UniProtKB-KW"/>
</dbReference>
<dbReference type="SUPFAM" id="SSF53335">
    <property type="entry name" value="S-adenosyl-L-methionine-dependent methyltransferases"/>
    <property type="match status" value="1"/>
</dbReference>
<evidence type="ECO:0000256" key="1">
    <source>
        <dbReference type="ARBA" id="ARBA00022679"/>
    </source>
</evidence>
<dbReference type="PANTHER" id="PTHR43861:SF3">
    <property type="entry name" value="PUTATIVE (AFU_ORTHOLOGUE AFUA_2G14390)-RELATED"/>
    <property type="match status" value="1"/>
</dbReference>
<dbReference type="PANTHER" id="PTHR43861">
    <property type="entry name" value="TRANS-ACONITATE 2-METHYLTRANSFERASE-RELATED"/>
    <property type="match status" value="1"/>
</dbReference>
<dbReference type="OrthoDB" id="3647at2759"/>
<accession>A0A409VEH8</accession>
<dbReference type="Pfam" id="PF13489">
    <property type="entry name" value="Methyltransf_23"/>
    <property type="match status" value="1"/>
</dbReference>
<dbReference type="EMBL" id="NHTK01006119">
    <property type="protein sequence ID" value="PPQ63537.1"/>
    <property type="molecule type" value="Genomic_DNA"/>
</dbReference>
<dbReference type="Gene3D" id="3.40.50.150">
    <property type="entry name" value="Vaccinia Virus protein VP39"/>
    <property type="match status" value="1"/>
</dbReference>